<comment type="subcellular location">
    <subcellularLocation>
        <location evidence="2">Endosome membrane</location>
        <topology evidence="2">Peripheral membrane protein</topology>
    </subcellularLocation>
    <subcellularLocation>
        <location evidence="1">Late endosome membrane</location>
    </subcellularLocation>
    <subcellularLocation>
        <location evidence="3">Lysosome membrane</location>
        <topology evidence="3">Peripheral membrane protein</topology>
        <orientation evidence="3">Cytoplasmic side</orientation>
    </subcellularLocation>
</comment>
<dbReference type="GO" id="GO:0031902">
    <property type="term" value="C:late endosome membrane"/>
    <property type="evidence" value="ECO:0007669"/>
    <property type="project" value="UniProtKB-SubCell"/>
</dbReference>
<sequence length="193" mass="21890">MADNKHQMLYQGQDPGQDLQAQRPLSLTPSEPPTYDDAMAVPSILTNLGYSADRRRTFFPEPQQLRLCLEEVPYVEDGYEMPQLEDSPGEEEISRVMTSPQVRHFFALAPQPKLGSQAVDIVCPACGERGTTRLRRSPHARTNIWALWLCTFGWCCCACFCPYFWNGCRSTNHYCSACEIFLGAQYPAGGWRR</sequence>
<dbReference type="PROSITE" id="PS51837">
    <property type="entry name" value="LITAF"/>
    <property type="match status" value="1"/>
</dbReference>
<dbReference type="AlphaFoldDB" id="A0A6P4ENZ6"/>
<evidence type="ECO:0000256" key="5">
    <source>
        <dbReference type="ARBA" id="ARBA00022723"/>
    </source>
</evidence>
<evidence type="ECO:0000256" key="4">
    <source>
        <dbReference type="ARBA" id="ARBA00005975"/>
    </source>
</evidence>
<feature type="domain" description="LITAF" evidence="10">
    <location>
        <begin position="103"/>
        <end position="187"/>
    </location>
</feature>
<dbReference type="RefSeq" id="XP_016979895.1">
    <property type="nucleotide sequence ID" value="XM_017124406.1"/>
</dbReference>
<organism evidence="13">
    <name type="scientific">Drosophila rhopaloa</name>
    <name type="common">Fruit fly</name>
    <dbReference type="NCBI Taxonomy" id="1041015"/>
    <lineage>
        <taxon>Eukaryota</taxon>
        <taxon>Metazoa</taxon>
        <taxon>Ecdysozoa</taxon>
        <taxon>Arthropoda</taxon>
        <taxon>Hexapoda</taxon>
        <taxon>Insecta</taxon>
        <taxon>Pterygota</taxon>
        <taxon>Neoptera</taxon>
        <taxon>Endopterygota</taxon>
        <taxon>Diptera</taxon>
        <taxon>Brachycera</taxon>
        <taxon>Muscomorpha</taxon>
        <taxon>Ephydroidea</taxon>
        <taxon>Drosophilidae</taxon>
        <taxon>Drosophila</taxon>
        <taxon>Sophophora</taxon>
    </lineage>
</organism>
<dbReference type="OrthoDB" id="5599753at2759"/>
<protein>
    <submittedName>
        <fullName evidence="13">Uncharacterized protein LOC108045179</fullName>
    </submittedName>
</protein>
<gene>
    <name evidence="13" type="primary">LOC108045179</name>
    <name evidence="11" type="synonym">108045179</name>
</gene>
<evidence type="ECO:0000256" key="3">
    <source>
        <dbReference type="ARBA" id="ARBA00004630"/>
    </source>
</evidence>
<reference evidence="13" key="2">
    <citation type="submission" date="2025-04" db="UniProtKB">
        <authorList>
            <consortium name="RefSeq"/>
        </authorList>
    </citation>
    <scope>IDENTIFICATION</scope>
</reference>
<evidence type="ECO:0000256" key="2">
    <source>
        <dbReference type="ARBA" id="ARBA00004481"/>
    </source>
</evidence>
<proteinExistence type="inferred from homology"/>
<name>A0A6P4ENZ6_DRORH</name>
<feature type="transmembrane region" description="Helical" evidence="9">
    <location>
        <begin position="144"/>
        <end position="165"/>
    </location>
</feature>
<evidence type="ECO:0000313" key="12">
    <source>
        <dbReference type="Proteomes" id="UP001652680"/>
    </source>
</evidence>
<keyword evidence="6" id="KW-0862">Zinc</keyword>
<dbReference type="InterPro" id="IPR006629">
    <property type="entry name" value="LITAF"/>
</dbReference>
<evidence type="ECO:0000313" key="11">
    <source>
        <dbReference type="EnsemblMetazoa" id="XP_016979895.1"/>
    </source>
</evidence>
<dbReference type="EnsemblMetazoa" id="XM_017124406.1">
    <property type="protein sequence ID" value="XP_016979895.1"/>
    <property type="gene ID" value="LOC108045179"/>
</dbReference>
<evidence type="ECO:0000256" key="7">
    <source>
        <dbReference type="ARBA" id="ARBA00023136"/>
    </source>
</evidence>
<evidence type="ECO:0000259" key="10">
    <source>
        <dbReference type="PROSITE" id="PS51837"/>
    </source>
</evidence>
<keyword evidence="12" id="KW-1185">Reference proteome</keyword>
<keyword evidence="9" id="KW-0812">Transmembrane</keyword>
<dbReference type="SMART" id="SM00714">
    <property type="entry name" value="LITAF"/>
    <property type="match status" value="1"/>
</dbReference>
<evidence type="ECO:0000256" key="6">
    <source>
        <dbReference type="ARBA" id="ARBA00022833"/>
    </source>
</evidence>
<evidence type="ECO:0000256" key="9">
    <source>
        <dbReference type="SAM" id="Phobius"/>
    </source>
</evidence>
<reference evidence="12" key="1">
    <citation type="journal article" date="2021" name="Elife">
        <title>Highly contiguous assemblies of 101 drosophilid genomes.</title>
        <authorList>
            <person name="Kim B.Y."/>
            <person name="Wang J.R."/>
            <person name="Miller D.E."/>
            <person name="Barmina O."/>
            <person name="Delaney E."/>
            <person name="Thompson A."/>
            <person name="Comeault A.A."/>
            <person name="Peede D."/>
            <person name="D'Agostino E.R."/>
            <person name="Pelaez J."/>
            <person name="Aguilar J.M."/>
            <person name="Haji D."/>
            <person name="Matsunaga T."/>
            <person name="Armstrong E.E."/>
            <person name="Zych M."/>
            <person name="Ogawa Y."/>
            <person name="Stamenkovic-Radak M."/>
            <person name="Jelic M."/>
            <person name="Veselinovic M.S."/>
            <person name="Tanaskovic M."/>
            <person name="Eric P."/>
            <person name="Gao J.J."/>
            <person name="Katoh T.K."/>
            <person name="Toda M.J."/>
            <person name="Watabe H."/>
            <person name="Watada M."/>
            <person name="Davis J.S."/>
            <person name="Moyle L.C."/>
            <person name="Manoli G."/>
            <person name="Bertolini E."/>
            <person name="Kostal V."/>
            <person name="Hawley R.S."/>
            <person name="Takahashi A."/>
            <person name="Jones C.D."/>
            <person name="Price D.K."/>
            <person name="Whiteman N."/>
            <person name="Kopp A."/>
            <person name="Matute D.R."/>
            <person name="Petrov D.A."/>
        </authorList>
    </citation>
    <scope>NUCLEOTIDE SEQUENCE [LARGE SCALE GENOMIC DNA]</scope>
</reference>
<feature type="compositionally biased region" description="Polar residues" evidence="8">
    <location>
        <begin position="19"/>
        <end position="29"/>
    </location>
</feature>
<dbReference type="Proteomes" id="UP001652680">
    <property type="component" value="Unassembled WGS sequence"/>
</dbReference>
<accession>A0A6P4ENZ6</accession>
<comment type="similarity">
    <text evidence="4">Belongs to the CDIP1/LITAF family.</text>
</comment>
<dbReference type="GeneID" id="108045179"/>
<dbReference type="GO" id="GO:0005765">
    <property type="term" value="C:lysosomal membrane"/>
    <property type="evidence" value="ECO:0007669"/>
    <property type="project" value="UniProtKB-SubCell"/>
</dbReference>
<dbReference type="PANTHER" id="PTHR23292:SF14">
    <property type="entry name" value="FI16615P1-RELATED"/>
    <property type="match status" value="1"/>
</dbReference>
<keyword evidence="7 9" id="KW-0472">Membrane</keyword>
<keyword evidence="5" id="KW-0479">Metal-binding</keyword>
<keyword evidence="9" id="KW-1133">Transmembrane helix</keyword>
<evidence type="ECO:0000256" key="1">
    <source>
        <dbReference type="ARBA" id="ARBA00004414"/>
    </source>
</evidence>
<dbReference type="GO" id="GO:0008270">
    <property type="term" value="F:zinc ion binding"/>
    <property type="evidence" value="ECO:0007669"/>
    <property type="project" value="TreeGrafter"/>
</dbReference>
<dbReference type="PANTHER" id="PTHR23292">
    <property type="entry name" value="LIPOPOLYSACCHARIDE-INDUCED TUMOR NECROSIS FACTOR-ALPHA FACTOR"/>
    <property type="match status" value="1"/>
</dbReference>
<dbReference type="InterPro" id="IPR037519">
    <property type="entry name" value="LITAF_fam"/>
</dbReference>
<feature type="region of interest" description="Disordered" evidence="8">
    <location>
        <begin position="1"/>
        <end position="38"/>
    </location>
</feature>
<dbReference type="Pfam" id="PF10601">
    <property type="entry name" value="zf-LITAF-like"/>
    <property type="match status" value="1"/>
</dbReference>
<evidence type="ECO:0000313" key="13">
    <source>
        <dbReference type="RefSeq" id="XP_016979895.1"/>
    </source>
</evidence>
<reference evidence="11" key="3">
    <citation type="submission" date="2025-05" db="UniProtKB">
        <authorList>
            <consortium name="EnsemblMetazoa"/>
        </authorList>
    </citation>
    <scope>IDENTIFICATION</scope>
</reference>
<evidence type="ECO:0000256" key="8">
    <source>
        <dbReference type="SAM" id="MobiDB-lite"/>
    </source>
</evidence>